<dbReference type="STRING" id="1121416.SAMN02745220_03075"/>
<evidence type="ECO:0000256" key="1">
    <source>
        <dbReference type="ARBA" id="ARBA00022553"/>
    </source>
</evidence>
<keyword evidence="5" id="KW-1185">Reference proteome</keyword>
<feature type="modified residue" description="4-aspartylphosphate" evidence="2">
    <location>
        <position position="53"/>
    </location>
</feature>
<dbReference type="RefSeq" id="WP_073614509.1">
    <property type="nucleotide sequence ID" value="NZ_FRFE01000015.1"/>
</dbReference>
<dbReference type="InterPro" id="IPR050595">
    <property type="entry name" value="Bact_response_regulator"/>
</dbReference>
<dbReference type="PANTHER" id="PTHR44591:SF3">
    <property type="entry name" value="RESPONSE REGULATORY DOMAIN-CONTAINING PROTEIN"/>
    <property type="match status" value="1"/>
</dbReference>
<dbReference type="PANTHER" id="PTHR44591">
    <property type="entry name" value="STRESS RESPONSE REGULATOR PROTEIN 1"/>
    <property type="match status" value="1"/>
</dbReference>
<evidence type="ECO:0000256" key="2">
    <source>
        <dbReference type="PROSITE-ProRule" id="PRU00169"/>
    </source>
</evidence>
<dbReference type="OrthoDB" id="5432439at2"/>
<dbReference type="SMART" id="SM00448">
    <property type="entry name" value="REC"/>
    <property type="match status" value="1"/>
</dbReference>
<dbReference type="SUPFAM" id="SSF52172">
    <property type="entry name" value="CheY-like"/>
    <property type="match status" value="1"/>
</dbReference>
<dbReference type="GO" id="GO:0000160">
    <property type="term" value="P:phosphorelay signal transduction system"/>
    <property type="evidence" value="ECO:0007669"/>
    <property type="project" value="InterPro"/>
</dbReference>
<dbReference type="PROSITE" id="PS50110">
    <property type="entry name" value="RESPONSE_REGULATORY"/>
    <property type="match status" value="1"/>
</dbReference>
<dbReference type="Pfam" id="PF00072">
    <property type="entry name" value="Response_reg"/>
    <property type="match status" value="1"/>
</dbReference>
<sequence length="119" mass="13200">MKKLLYIEDNEAIRDLVRLILARRNDIEMFEAETGSEGIHLAFTIAPDIILVDITLPDMTGNEVLKQLREQVKTATIPAIAISGNGIDDTRHSSPGFDAYLEKPVNITSIYTTIDSLLS</sequence>
<dbReference type="AlphaFoldDB" id="A0A1M7YAY8"/>
<dbReference type="Proteomes" id="UP000184603">
    <property type="component" value="Unassembled WGS sequence"/>
</dbReference>
<proteinExistence type="predicted"/>
<evidence type="ECO:0000259" key="3">
    <source>
        <dbReference type="PROSITE" id="PS50110"/>
    </source>
</evidence>
<organism evidence="4 5">
    <name type="scientific">Desulfopila aestuarii DSM 18488</name>
    <dbReference type="NCBI Taxonomy" id="1121416"/>
    <lineage>
        <taxon>Bacteria</taxon>
        <taxon>Pseudomonadati</taxon>
        <taxon>Thermodesulfobacteriota</taxon>
        <taxon>Desulfobulbia</taxon>
        <taxon>Desulfobulbales</taxon>
        <taxon>Desulfocapsaceae</taxon>
        <taxon>Desulfopila</taxon>
    </lineage>
</organism>
<dbReference type="InterPro" id="IPR011006">
    <property type="entry name" value="CheY-like_superfamily"/>
</dbReference>
<dbReference type="InterPro" id="IPR001789">
    <property type="entry name" value="Sig_transdc_resp-reg_receiver"/>
</dbReference>
<dbReference type="EMBL" id="FRFE01000015">
    <property type="protein sequence ID" value="SHO49761.1"/>
    <property type="molecule type" value="Genomic_DNA"/>
</dbReference>
<accession>A0A1M7YAY8</accession>
<name>A0A1M7YAY8_9BACT</name>
<keyword evidence="1 2" id="KW-0597">Phosphoprotein</keyword>
<gene>
    <name evidence="4" type="ORF">SAMN02745220_03075</name>
</gene>
<evidence type="ECO:0000313" key="5">
    <source>
        <dbReference type="Proteomes" id="UP000184603"/>
    </source>
</evidence>
<reference evidence="4 5" key="1">
    <citation type="submission" date="2016-12" db="EMBL/GenBank/DDBJ databases">
        <authorList>
            <person name="Song W.-J."/>
            <person name="Kurnit D.M."/>
        </authorList>
    </citation>
    <scope>NUCLEOTIDE SEQUENCE [LARGE SCALE GENOMIC DNA]</scope>
    <source>
        <strain evidence="4 5">DSM 18488</strain>
    </source>
</reference>
<evidence type="ECO:0000313" key="4">
    <source>
        <dbReference type="EMBL" id="SHO49761.1"/>
    </source>
</evidence>
<feature type="domain" description="Response regulatory" evidence="3">
    <location>
        <begin position="3"/>
        <end position="118"/>
    </location>
</feature>
<dbReference type="Gene3D" id="3.40.50.2300">
    <property type="match status" value="1"/>
</dbReference>
<protein>
    <submittedName>
        <fullName evidence="4">Response regulator receiver domain-containing protein</fullName>
    </submittedName>
</protein>